<dbReference type="Proteomes" id="UP000663829">
    <property type="component" value="Unassembled WGS sequence"/>
</dbReference>
<feature type="compositionally biased region" description="Basic residues" evidence="1">
    <location>
        <begin position="159"/>
        <end position="170"/>
    </location>
</feature>
<accession>A0A814UST4</accession>
<dbReference type="EMBL" id="CAJNOQ010007875">
    <property type="protein sequence ID" value="CAF1181540.1"/>
    <property type="molecule type" value="Genomic_DNA"/>
</dbReference>
<name>A0A814UST4_9BILA</name>
<keyword evidence="4" id="KW-1185">Reference proteome</keyword>
<dbReference type="OrthoDB" id="10032043at2759"/>
<feature type="compositionally biased region" description="Low complexity" evidence="1">
    <location>
        <begin position="356"/>
        <end position="391"/>
    </location>
</feature>
<comment type="caution">
    <text evidence="2">The sequence shown here is derived from an EMBL/GenBank/DDBJ whole genome shotgun (WGS) entry which is preliminary data.</text>
</comment>
<dbReference type="AlphaFoldDB" id="A0A814UST4"/>
<protein>
    <submittedName>
        <fullName evidence="2">Uncharacterized protein</fullName>
    </submittedName>
</protein>
<evidence type="ECO:0000256" key="1">
    <source>
        <dbReference type="SAM" id="MobiDB-lite"/>
    </source>
</evidence>
<evidence type="ECO:0000313" key="2">
    <source>
        <dbReference type="EMBL" id="CAF1181540.1"/>
    </source>
</evidence>
<feature type="region of interest" description="Disordered" evidence="1">
    <location>
        <begin position="355"/>
        <end position="393"/>
    </location>
</feature>
<feature type="region of interest" description="Disordered" evidence="1">
    <location>
        <begin position="150"/>
        <end position="170"/>
    </location>
</feature>
<evidence type="ECO:0000313" key="4">
    <source>
        <dbReference type="Proteomes" id="UP000663829"/>
    </source>
</evidence>
<reference evidence="2" key="1">
    <citation type="submission" date="2021-02" db="EMBL/GenBank/DDBJ databases">
        <authorList>
            <person name="Nowell W R."/>
        </authorList>
    </citation>
    <scope>NUCLEOTIDE SEQUENCE</scope>
</reference>
<gene>
    <name evidence="2" type="ORF">GPM918_LOCUS22728</name>
    <name evidence="3" type="ORF">SRO942_LOCUS22727</name>
</gene>
<organism evidence="2 4">
    <name type="scientific">Didymodactylos carnosus</name>
    <dbReference type="NCBI Taxonomy" id="1234261"/>
    <lineage>
        <taxon>Eukaryota</taxon>
        <taxon>Metazoa</taxon>
        <taxon>Spiralia</taxon>
        <taxon>Gnathifera</taxon>
        <taxon>Rotifera</taxon>
        <taxon>Eurotatoria</taxon>
        <taxon>Bdelloidea</taxon>
        <taxon>Philodinida</taxon>
        <taxon>Philodinidae</taxon>
        <taxon>Didymodactylos</taxon>
    </lineage>
</organism>
<dbReference type="EMBL" id="CAJOBC010007876">
    <property type="protein sequence ID" value="CAF3945865.1"/>
    <property type="molecule type" value="Genomic_DNA"/>
</dbReference>
<evidence type="ECO:0000313" key="3">
    <source>
        <dbReference type="EMBL" id="CAF3945865.1"/>
    </source>
</evidence>
<dbReference type="Proteomes" id="UP000681722">
    <property type="component" value="Unassembled WGS sequence"/>
</dbReference>
<sequence length="431" mass="49231">MERGTHMNDTQLPPIIYSYNNSANYSPQFDGTSINSSSNDRNDPAMLRIIREEELLAKVPYVIENEMIKLFQGNTDNNGITVTSKSYPFRESKRYGDKIHQLTETTNKEPIYENVGPTFENNDYVNMPLSTSTNDYTQGDGYYYYTIDSNTNSNQIPQKPRKTRKSKSHQHQVVNVQQNGIDNTQTFTQKQLEQYFVQQQQLSSSSNFDPQSQQYVTQLLQQNGYILQPMSSDAWTALFNPSNQIQHQQQQQQQQQQQNDIAVNENSVEVTPATTNRSSRSHRGQPVYFADRLTNPAFSVDKELLTNTIANQFGYDINSPQLQQLVQNQHLFAARRRTFANMVWQLTPDEELALLSSSSSSTNHLSQNDSDTTTTNQNNNNNQMNGSNGNGKSILKKEYIKNKPPIIPSTNTTAYNKRKNVSFTNPTFYVS</sequence>
<proteinExistence type="predicted"/>